<evidence type="ECO:0000313" key="2">
    <source>
        <dbReference type="EMBL" id="KAF5840108.1"/>
    </source>
</evidence>
<sequence length="495" mass="53485">MSIRDKETVVLQQYDGDNFFLALPQASKQPVIHDSVEQHGILALEQLSLSNALQRTDAWLELVCKDGYWGFRSHFLSGKLLQARRKGSPLGFNSALFGTWEQWQVEDHQGPALQGADDRTPVLVFSNRRLPSTQLHVRVHKLGPHPQPYTFQTQARQPHEDPPTPHLKWPASTPLPHSSHSQPSPTPPPPSFSREALDTPSYFTPTIASQAVELRIHPTPALPSRQTAFTPMLPQGTARQAYATPVPHPWPEATPEPAAPPTKSTSLTAELQPTAHQPTLLSTPETAAHMAEQRSPSVPSQPSPAPTLQGTPHADISTPEAQEPSKLTTDHPAAVSLGNLKLVTPPAGPLSEVHHAIATPGPFPRSPVTPEPPPTLQLGLPLSHQATPATGSVSDSPLMVPSTVHHARHRRRQHAQQPQLLQLPGSFTAGPPTPSGLMGNELGPWTGAGGELARHGEVVPLEVQEWVGYEGMEDSLQGTAGVTDLQDDVLDLSTR</sequence>
<keyword evidence="3" id="KW-1185">Reference proteome</keyword>
<feature type="region of interest" description="Disordered" evidence="1">
    <location>
        <begin position="286"/>
        <end position="328"/>
    </location>
</feature>
<dbReference type="EMBL" id="MU069523">
    <property type="protein sequence ID" value="KAF5840108.1"/>
    <property type="molecule type" value="Genomic_DNA"/>
</dbReference>
<protein>
    <submittedName>
        <fullName evidence="2">Uncharacterized protein</fullName>
    </submittedName>
</protein>
<accession>A0ABQ7GZS7</accession>
<proteinExistence type="predicted"/>
<reference evidence="2" key="1">
    <citation type="submission" date="2017-08" db="EMBL/GenBank/DDBJ databases">
        <authorList>
            <person name="Polle J.E."/>
            <person name="Barry K."/>
            <person name="Cushman J."/>
            <person name="Schmutz J."/>
            <person name="Tran D."/>
            <person name="Hathwaick L.T."/>
            <person name="Yim W.C."/>
            <person name="Jenkins J."/>
            <person name="Mckie-Krisberg Z.M."/>
            <person name="Prochnik S."/>
            <person name="Lindquist E."/>
            <person name="Dockter R.B."/>
            <person name="Adam C."/>
            <person name="Molina H."/>
            <person name="Bunkerborg J."/>
            <person name="Jin E."/>
            <person name="Buchheim M."/>
            <person name="Magnuson J."/>
        </authorList>
    </citation>
    <scope>NUCLEOTIDE SEQUENCE</scope>
    <source>
        <strain evidence="2">CCAP 19/18</strain>
    </source>
</reference>
<feature type="region of interest" description="Disordered" evidence="1">
    <location>
        <begin position="242"/>
        <end position="266"/>
    </location>
</feature>
<dbReference type="Proteomes" id="UP000815325">
    <property type="component" value="Unassembled WGS sequence"/>
</dbReference>
<evidence type="ECO:0000313" key="3">
    <source>
        <dbReference type="Proteomes" id="UP000815325"/>
    </source>
</evidence>
<gene>
    <name evidence="2" type="ORF">DUNSADRAFT_17709</name>
</gene>
<name>A0ABQ7GZS7_DUNSA</name>
<evidence type="ECO:0000256" key="1">
    <source>
        <dbReference type="SAM" id="MobiDB-lite"/>
    </source>
</evidence>
<feature type="compositionally biased region" description="Low complexity" evidence="1">
    <location>
        <begin position="172"/>
        <end position="183"/>
    </location>
</feature>
<organism evidence="2 3">
    <name type="scientific">Dunaliella salina</name>
    <name type="common">Green alga</name>
    <name type="synonym">Protococcus salinus</name>
    <dbReference type="NCBI Taxonomy" id="3046"/>
    <lineage>
        <taxon>Eukaryota</taxon>
        <taxon>Viridiplantae</taxon>
        <taxon>Chlorophyta</taxon>
        <taxon>core chlorophytes</taxon>
        <taxon>Chlorophyceae</taxon>
        <taxon>CS clade</taxon>
        <taxon>Chlamydomonadales</taxon>
        <taxon>Dunaliellaceae</taxon>
        <taxon>Dunaliella</taxon>
    </lineage>
</organism>
<feature type="compositionally biased region" description="Pro residues" evidence="1">
    <location>
        <begin position="246"/>
        <end position="260"/>
    </location>
</feature>
<feature type="region of interest" description="Disordered" evidence="1">
    <location>
        <begin position="142"/>
        <end position="198"/>
    </location>
</feature>
<comment type="caution">
    <text evidence="2">The sequence shown here is derived from an EMBL/GenBank/DDBJ whole genome shotgun (WGS) entry which is preliminary data.</text>
</comment>